<dbReference type="InterPro" id="IPR028896">
    <property type="entry name" value="GcvT/YgfZ/DmdA"/>
</dbReference>
<organism evidence="3 4">
    <name type="scientific">Roseovarius rhodophyticola</name>
    <dbReference type="NCBI Taxonomy" id="3080827"/>
    <lineage>
        <taxon>Bacteria</taxon>
        <taxon>Pseudomonadati</taxon>
        <taxon>Pseudomonadota</taxon>
        <taxon>Alphaproteobacteria</taxon>
        <taxon>Rhodobacterales</taxon>
        <taxon>Roseobacteraceae</taxon>
        <taxon>Roseovarius</taxon>
    </lineage>
</organism>
<name>A0ABZ2TK43_9RHOB</name>
<keyword evidence="3" id="KW-0614">Plasmid</keyword>
<sequence length="293" mass="31702">MLSESGLVFDDGVMACVDDTRFIISCSSSHADAVMAHLEHWRQDSFDPKRVHIHDTTVNWSTVTIAGPKASDIVAELGVLENLRDFPHMSLRFGDFEGEETRVARVSFTGDTSFEISVRNDHATALWRKTLEIGTKHGAGPVGAEALTVLRAEKGYILVGKDTDGETMPHDLGFGAPRLKKSAAFVGDRSLHSEKANSAARKQLVGLIVKDGEPMLPIGAHIVRNKNGKRRSVGYVTTSHDSPTLGRPIALALLEGGEHAMGEPVDLWHLGQARSAKIATSCAYDQEGARIDA</sequence>
<dbReference type="RefSeq" id="WP_339106918.1">
    <property type="nucleotide sequence ID" value="NZ_CP146607.1"/>
</dbReference>
<dbReference type="InterPro" id="IPR027266">
    <property type="entry name" value="TrmE/GcvT-like"/>
</dbReference>
<gene>
    <name evidence="3" type="ORF">RZS32_018715</name>
</gene>
<evidence type="ECO:0000313" key="3">
    <source>
        <dbReference type="EMBL" id="WYK20119.1"/>
    </source>
</evidence>
<dbReference type="PANTHER" id="PTHR43757:SF2">
    <property type="entry name" value="AMINOMETHYLTRANSFERASE, MITOCHONDRIAL"/>
    <property type="match status" value="1"/>
</dbReference>
<evidence type="ECO:0000259" key="2">
    <source>
        <dbReference type="Pfam" id="PF08669"/>
    </source>
</evidence>
<dbReference type="SUPFAM" id="SSF101790">
    <property type="entry name" value="Aminomethyltransferase beta-barrel domain"/>
    <property type="match status" value="1"/>
</dbReference>
<dbReference type="InterPro" id="IPR006222">
    <property type="entry name" value="GCVT_N"/>
</dbReference>
<evidence type="ECO:0000259" key="1">
    <source>
        <dbReference type="Pfam" id="PF01571"/>
    </source>
</evidence>
<dbReference type="EMBL" id="CP146607">
    <property type="protein sequence ID" value="WYK20119.1"/>
    <property type="molecule type" value="Genomic_DNA"/>
</dbReference>
<protein>
    <submittedName>
        <fullName evidence="3">Aminomethyltransferase family protein</fullName>
    </submittedName>
</protein>
<accession>A0ABZ2TK43</accession>
<dbReference type="InterPro" id="IPR029043">
    <property type="entry name" value="GcvT/YgfZ_C"/>
</dbReference>
<dbReference type="PANTHER" id="PTHR43757">
    <property type="entry name" value="AMINOMETHYLTRANSFERASE"/>
    <property type="match status" value="1"/>
</dbReference>
<dbReference type="Pfam" id="PF08669">
    <property type="entry name" value="GCV_T_C"/>
    <property type="match status" value="1"/>
</dbReference>
<geneLocation type="plasmid" evidence="3 4">
    <name>unnamed1</name>
</geneLocation>
<evidence type="ECO:0000313" key="4">
    <source>
        <dbReference type="Proteomes" id="UP001281305"/>
    </source>
</evidence>
<reference evidence="3 4" key="1">
    <citation type="submission" date="2024-02" db="EMBL/GenBank/DDBJ databases">
        <title>Roseovarius strain W115 nov., isolated from a marine algae.</title>
        <authorList>
            <person name="Lee M.W."/>
            <person name="Lee J.K."/>
            <person name="Kim J.M."/>
            <person name="Choi D.G."/>
            <person name="Baek J.H."/>
            <person name="Bayburt H."/>
            <person name="Jung J.J."/>
            <person name="Han D.M."/>
            <person name="Jeon C.O."/>
        </authorList>
    </citation>
    <scope>NUCLEOTIDE SEQUENCE [LARGE SCALE GENOMIC DNA]</scope>
    <source>
        <strain evidence="3 4">W115</strain>
        <plasmid evidence="3 4">unnamed1</plasmid>
    </source>
</reference>
<dbReference type="Pfam" id="PF01571">
    <property type="entry name" value="GCV_T"/>
    <property type="match status" value="1"/>
</dbReference>
<dbReference type="InterPro" id="IPR013977">
    <property type="entry name" value="GcvT_C"/>
</dbReference>
<proteinExistence type="predicted"/>
<dbReference type="SUPFAM" id="SSF103025">
    <property type="entry name" value="Folate-binding domain"/>
    <property type="match status" value="1"/>
</dbReference>
<feature type="domain" description="GCVT N-terminal" evidence="1">
    <location>
        <begin position="1"/>
        <end position="175"/>
    </location>
</feature>
<dbReference type="PIRSF" id="PIRSF006487">
    <property type="entry name" value="GcvT"/>
    <property type="match status" value="1"/>
</dbReference>
<dbReference type="Proteomes" id="UP001281305">
    <property type="component" value="Plasmid unnamed1"/>
</dbReference>
<dbReference type="Gene3D" id="3.30.1360.120">
    <property type="entry name" value="Probable tRNA modification gtpase trme, domain 1"/>
    <property type="match status" value="1"/>
</dbReference>
<feature type="domain" description="Aminomethyltransferase C-terminal" evidence="2">
    <location>
        <begin position="202"/>
        <end position="285"/>
    </location>
</feature>
<keyword evidence="4" id="KW-1185">Reference proteome</keyword>